<dbReference type="AlphaFoldDB" id="A0A3D8PKH4"/>
<gene>
    <name evidence="2" type="ORF">CWR45_15955</name>
</gene>
<keyword evidence="3" id="KW-1185">Reference proteome</keyword>
<proteinExistence type="predicted"/>
<dbReference type="SUPFAM" id="SSF55729">
    <property type="entry name" value="Acyl-CoA N-acyltransferases (Nat)"/>
    <property type="match status" value="1"/>
</dbReference>
<dbReference type="OrthoDB" id="2425381at2"/>
<name>A0A3D8PKH4_9BACI</name>
<keyword evidence="2" id="KW-0808">Transferase</keyword>
<feature type="domain" description="N-acetyltransferase" evidence="1">
    <location>
        <begin position="1"/>
        <end position="132"/>
    </location>
</feature>
<protein>
    <submittedName>
        <fullName evidence="2">GNAT family N-acetyltransferase</fullName>
    </submittedName>
</protein>
<accession>A0A3D8PKH4</accession>
<dbReference type="PROSITE" id="PS51186">
    <property type="entry name" value="GNAT"/>
    <property type="match status" value="1"/>
</dbReference>
<dbReference type="EMBL" id="PIOD01000021">
    <property type="protein sequence ID" value="RDW15987.1"/>
    <property type="molecule type" value="Genomic_DNA"/>
</dbReference>
<sequence>MNWYEKLNDYFPIEEMKSRKHMELLLEDKTSPYKKVESQDYVMMYAEFDQCIFVDYLWVAADTRGQGTGHKLMEMIKQKNKPILLEVEPVDPDEKDTAKRLRFYQGEGFKHAKTINFQNRSFQTNEMAPLEILYWAAEIVEDSFILVQMKKVYNSIHKYKSTEIYGRKFSEAEEILQIDESRNRANLLCV</sequence>
<dbReference type="InterPro" id="IPR000182">
    <property type="entry name" value="GNAT_dom"/>
</dbReference>
<dbReference type="InterPro" id="IPR016181">
    <property type="entry name" value="Acyl_CoA_acyltransferase"/>
</dbReference>
<evidence type="ECO:0000313" key="2">
    <source>
        <dbReference type="EMBL" id="RDW15987.1"/>
    </source>
</evidence>
<organism evidence="2 3">
    <name type="scientific">Oceanobacillus chungangensis</name>
    <dbReference type="NCBI Taxonomy" id="1229152"/>
    <lineage>
        <taxon>Bacteria</taxon>
        <taxon>Bacillati</taxon>
        <taxon>Bacillota</taxon>
        <taxon>Bacilli</taxon>
        <taxon>Bacillales</taxon>
        <taxon>Bacillaceae</taxon>
        <taxon>Oceanobacillus</taxon>
    </lineage>
</organism>
<dbReference type="Gene3D" id="3.40.630.30">
    <property type="match status" value="1"/>
</dbReference>
<reference evidence="3" key="1">
    <citation type="submission" date="2017-11" db="EMBL/GenBank/DDBJ databases">
        <authorList>
            <person name="Zhu W."/>
        </authorList>
    </citation>
    <scope>NUCLEOTIDE SEQUENCE [LARGE SCALE GENOMIC DNA]</scope>
    <source>
        <strain evidence="3">CAU 1051</strain>
    </source>
</reference>
<evidence type="ECO:0000259" key="1">
    <source>
        <dbReference type="PROSITE" id="PS51186"/>
    </source>
</evidence>
<dbReference type="Pfam" id="PF13508">
    <property type="entry name" value="Acetyltransf_7"/>
    <property type="match status" value="1"/>
</dbReference>
<dbReference type="Proteomes" id="UP000256520">
    <property type="component" value="Unassembled WGS sequence"/>
</dbReference>
<comment type="caution">
    <text evidence="2">The sequence shown here is derived from an EMBL/GenBank/DDBJ whole genome shotgun (WGS) entry which is preliminary data.</text>
</comment>
<dbReference type="GO" id="GO:0016747">
    <property type="term" value="F:acyltransferase activity, transferring groups other than amino-acyl groups"/>
    <property type="evidence" value="ECO:0007669"/>
    <property type="project" value="InterPro"/>
</dbReference>
<evidence type="ECO:0000313" key="3">
    <source>
        <dbReference type="Proteomes" id="UP000256520"/>
    </source>
</evidence>